<sequence>MTRFALIAAATAIMSAPTFAQTTNETAEEILNADADTPSEVREGTVISGEEECMNPTVEMENESEDMVLARVDCVTGVDGEPEFAGEIFEELEEADDEGVGSDS</sequence>
<keyword evidence="4" id="KW-1185">Reference proteome</keyword>
<protein>
    <recommendedName>
        <fullName evidence="5">Secreted protein</fullName>
    </recommendedName>
</protein>
<accession>A0A975YEX1</accession>
<gene>
    <name evidence="2" type="ORF">KUL25_15485</name>
    <name evidence="3" type="ORF">KUL25_15490</name>
</gene>
<evidence type="ECO:0000256" key="1">
    <source>
        <dbReference type="SAM" id="SignalP"/>
    </source>
</evidence>
<organism evidence="3">
    <name type="scientific">Gymnodinialimonas phycosphaerae</name>
    <dbReference type="NCBI Taxonomy" id="2841589"/>
    <lineage>
        <taxon>Bacteria</taxon>
        <taxon>Pseudomonadati</taxon>
        <taxon>Pseudomonadota</taxon>
        <taxon>Alphaproteobacteria</taxon>
        <taxon>Rhodobacterales</taxon>
        <taxon>Paracoccaceae</taxon>
        <taxon>Gymnodinialimonas</taxon>
    </lineage>
</organism>
<reference evidence="3 4" key="1">
    <citation type="submission" date="2021-07" db="EMBL/GenBank/DDBJ databases">
        <title>Karlodiniumbacter phycospheric gen. nov., sp. nov., a phycosphere bacterium isolated from karlodinium veneficum.</title>
        <authorList>
            <person name="Peng Y."/>
            <person name="Jiang L."/>
            <person name="Lee J."/>
        </authorList>
    </citation>
    <scope>NUCLEOTIDE SEQUENCE</scope>
    <source>
        <strain evidence="3 4">N5</strain>
    </source>
</reference>
<evidence type="ECO:0000313" key="3">
    <source>
        <dbReference type="EMBL" id="QXL86842.1"/>
    </source>
</evidence>
<keyword evidence="1" id="KW-0732">Signal</keyword>
<feature type="signal peptide" evidence="1">
    <location>
        <begin position="1"/>
        <end position="20"/>
    </location>
</feature>
<evidence type="ECO:0000313" key="4">
    <source>
        <dbReference type="Proteomes" id="UP000693972"/>
    </source>
</evidence>
<dbReference type="RefSeq" id="WP_257893764.1">
    <property type="nucleotide sequence ID" value="NZ_JAIMBW010000001.1"/>
</dbReference>
<evidence type="ECO:0000313" key="2">
    <source>
        <dbReference type="EMBL" id="MBY4894159.1"/>
    </source>
</evidence>
<dbReference type="Proteomes" id="UP000693972">
    <property type="component" value="Unassembled WGS sequence"/>
</dbReference>
<dbReference type="EMBL" id="CP078073">
    <property type="protein sequence ID" value="QXL86842.1"/>
    <property type="molecule type" value="Genomic_DNA"/>
</dbReference>
<proteinExistence type="predicted"/>
<evidence type="ECO:0008006" key="5">
    <source>
        <dbReference type="Google" id="ProtNLM"/>
    </source>
</evidence>
<dbReference type="AlphaFoldDB" id="A0A975YEX1"/>
<name>A0A975YEX1_9RHOB</name>
<dbReference type="EMBL" id="JAIMBW010000001">
    <property type="protein sequence ID" value="MBY4894159.1"/>
    <property type="molecule type" value="Genomic_DNA"/>
</dbReference>
<feature type="chain" id="PRO_5037133731" description="Secreted protein" evidence="1">
    <location>
        <begin position="21"/>
        <end position="104"/>
    </location>
</feature>